<dbReference type="InterPro" id="IPR052164">
    <property type="entry name" value="Anthracycline_SecMetBiosynth"/>
</dbReference>
<dbReference type="InterPro" id="IPR041581">
    <property type="entry name" value="Glyoxalase_6"/>
</dbReference>
<evidence type="ECO:0000313" key="3">
    <source>
        <dbReference type="Proteomes" id="UP001157109"/>
    </source>
</evidence>
<dbReference type="EMBL" id="BSUJ01000001">
    <property type="protein sequence ID" value="GMA21210.1"/>
    <property type="molecule type" value="Genomic_DNA"/>
</dbReference>
<reference evidence="3" key="1">
    <citation type="journal article" date="2019" name="Int. J. Syst. Evol. Microbiol.">
        <title>The Global Catalogue of Microorganisms (GCM) 10K type strain sequencing project: providing services to taxonomists for standard genome sequencing and annotation.</title>
        <authorList>
            <consortium name="The Broad Institute Genomics Platform"/>
            <consortium name="The Broad Institute Genome Sequencing Center for Infectious Disease"/>
            <person name="Wu L."/>
            <person name="Ma J."/>
        </authorList>
    </citation>
    <scope>NUCLEOTIDE SEQUENCE [LARGE SCALE GENOMIC DNA]</scope>
    <source>
        <strain evidence="3">NBRC 105830</strain>
    </source>
</reference>
<dbReference type="InterPro" id="IPR004360">
    <property type="entry name" value="Glyas_Fos-R_dOase_dom"/>
</dbReference>
<organism evidence="2 3">
    <name type="scientific">Arsenicicoccus piscis</name>
    <dbReference type="NCBI Taxonomy" id="673954"/>
    <lineage>
        <taxon>Bacteria</taxon>
        <taxon>Bacillati</taxon>
        <taxon>Actinomycetota</taxon>
        <taxon>Actinomycetes</taxon>
        <taxon>Micrococcales</taxon>
        <taxon>Intrasporangiaceae</taxon>
        <taxon>Arsenicicoccus</taxon>
    </lineage>
</organism>
<sequence length="262" mass="28007">MTSSRHALTEGQPCWAELVANDAAGARDFYDRLFGWDFVPSVRADLGHSFATLNGVPVAGIGPAVAEIPDFRGWMIYLQTPDIVAALLRAQAGDAEVAVTPISLGEGRFAFGTDPGGVTFGLFEDDSSFDRPAPETEPGSVIWHELMTRDYEGSQEFYRSLVGYRFEELAGDGEPAFSAITTRSGRTIGGLGSIGPEFDASVPPHWMPYFRVDNVTTTCNRALYLGGEVRTGPLSSPEGPFAVLADPQGAAFAVIAPVDLPD</sequence>
<dbReference type="InterPro" id="IPR029068">
    <property type="entry name" value="Glyas_Bleomycin-R_OHBP_Dase"/>
</dbReference>
<dbReference type="RefSeq" id="WP_241441494.1">
    <property type="nucleotide sequence ID" value="NZ_BSUJ01000001.1"/>
</dbReference>
<dbReference type="Gene3D" id="3.10.180.10">
    <property type="entry name" value="2,3-Dihydroxybiphenyl 1,2-Dioxygenase, domain 1"/>
    <property type="match status" value="2"/>
</dbReference>
<dbReference type="PANTHER" id="PTHR33993:SF14">
    <property type="entry name" value="GB|AAF24581.1"/>
    <property type="match status" value="1"/>
</dbReference>
<gene>
    <name evidence="2" type="ORF">GCM10025862_32310</name>
</gene>
<accession>A0ABQ6HUG4</accession>
<comment type="caution">
    <text evidence="2">The sequence shown here is derived from an EMBL/GenBank/DDBJ whole genome shotgun (WGS) entry which is preliminary data.</text>
</comment>
<dbReference type="Pfam" id="PF18029">
    <property type="entry name" value="Glyoxalase_6"/>
    <property type="match status" value="1"/>
</dbReference>
<dbReference type="InterPro" id="IPR037523">
    <property type="entry name" value="VOC_core"/>
</dbReference>
<name>A0ABQ6HUG4_9MICO</name>
<evidence type="ECO:0000313" key="2">
    <source>
        <dbReference type="EMBL" id="GMA21210.1"/>
    </source>
</evidence>
<dbReference type="Proteomes" id="UP001157109">
    <property type="component" value="Unassembled WGS sequence"/>
</dbReference>
<dbReference type="SUPFAM" id="SSF54593">
    <property type="entry name" value="Glyoxalase/Bleomycin resistance protein/Dihydroxybiphenyl dioxygenase"/>
    <property type="match status" value="2"/>
</dbReference>
<keyword evidence="3" id="KW-1185">Reference proteome</keyword>
<dbReference type="PANTHER" id="PTHR33993">
    <property type="entry name" value="GLYOXALASE-RELATED"/>
    <property type="match status" value="1"/>
</dbReference>
<dbReference type="PROSITE" id="PS51819">
    <property type="entry name" value="VOC"/>
    <property type="match status" value="1"/>
</dbReference>
<proteinExistence type="predicted"/>
<feature type="domain" description="VOC" evidence="1">
    <location>
        <begin position="12"/>
        <end position="125"/>
    </location>
</feature>
<evidence type="ECO:0000259" key="1">
    <source>
        <dbReference type="PROSITE" id="PS51819"/>
    </source>
</evidence>
<dbReference type="Pfam" id="PF00903">
    <property type="entry name" value="Glyoxalase"/>
    <property type="match status" value="1"/>
</dbReference>
<dbReference type="CDD" id="cd07247">
    <property type="entry name" value="SgaA_N_like"/>
    <property type="match status" value="2"/>
</dbReference>
<protein>
    <submittedName>
        <fullName evidence="2">Glyoxalase</fullName>
    </submittedName>
</protein>